<comment type="subcellular location">
    <subcellularLocation>
        <location evidence="1">Cell outer membrane</location>
        <topology evidence="1">Lipid-anchor</topology>
    </subcellularLocation>
</comment>
<evidence type="ECO:0000256" key="4">
    <source>
        <dbReference type="ARBA" id="ARBA00023139"/>
    </source>
</evidence>
<keyword evidence="3" id="KW-0472">Membrane</keyword>
<evidence type="ECO:0000256" key="6">
    <source>
        <dbReference type="ARBA" id="ARBA00023288"/>
    </source>
</evidence>
<dbReference type="InterPro" id="IPR032831">
    <property type="entry name" value="LptM_cons"/>
</dbReference>
<reference evidence="8" key="1">
    <citation type="journal article" date="2006" name="Appl. Environ. Microbiol.">
        <title>Comparative genomics of DNA fragments from six Antarctic marine planktonic bacteria.</title>
        <authorList>
            <person name="Grzymski J.J."/>
            <person name="Carter B.J."/>
            <person name="DeLong E.F."/>
            <person name="Feldman R.A."/>
            <person name="Ghadiri A."/>
            <person name="Murray A.E."/>
        </authorList>
    </citation>
    <scope>NUCLEOTIDE SEQUENCE</scope>
</reference>
<dbReference type="AlphaFoldDB" id="Q2PYH9"/>
<keyword evidence="4" id="KW-0564">Palmitate</keyword>
<evidence type="ECO:0000256" key="3">
    <source>
        <dbReference type="ARBA" id="ARBA00023136"/>
    </source>
</evidence>
<dbReference type="PROSITE" id="PS51257">
    <property type="entry name" value="PROKAR_LIPOPROTEIN"/>
    <property type="match status" value="1"/>
</dbReference>
<evidence type="ECO:0000256" key="2">
    <source>
        <dbReference type="ARBA" id="ARBA00022729"/>
    </source>
</evidence>
<feature type="chain" id="PRO_5004213830" evidence="7">
    <location>
        <begin position="21"/>
        <end position="38"/>
    </location>
</feature>
<organism evidence="8">
    <name type="scientific">uncultured marine bacterium Ant4D3</name>
    <dbReference type="NCBI Taxonomy" id="360423"/>
    <lineage>
        <taxon>Bacteria</taxon>
        <taxon>environmental samples</taxon>
    </lineage>
</organism>
<dbReference type="EMBL" id="DQ295237">
    <property type="protein sequence ID" value="ABC25248.1"/>
    <property type="molecule type" value="Genomic_DNA"/>
</dbReference>
<keyword evidence="5" id="KW-0998">Cell outer membrane</keyword>
<sequence>MKKFMCMLTLSLAIASCGQAGSLYIPDTVQSDAQTSNY</sequence>
<keyword evidence="6 8" id="KW-0449">Lipoprotein</keyword>
<proteinExistence type="predicted"/>
<feature type="signal peptide" evidence="7">
    <location>
        <begin position="1"/>
        <end position="20"/>
    </location>
</feature>
<name>Q2PYH9_9BACT</name>
<dbReference type="NCBIfam" id="NF047847">
    <property type="entry name" value="SS_mature_LptM"/>
    <property type="match status" value="1"/>
</dbReference>
<evidence type="ECO:0000313" key="8">
    <source>
        <dbReference type="EMBL" id="ABC25248.1"/>
    </source>
</evidence>
<accession>Q2PYH9</accession>
<evidence type="ECO:0000256" key="5">
    <source>
        <dbReference type="ARBA" id="ARBA00023237"/>
    </source>
</evidence>
<evidence type="ECO:0000256" key="7">
    <source>
        <dbReference type="SAM" id="SignalP"/>
    </source>
</evidence>
<keyword evidence="2 7" id="KW-0732">Signal</keyword>
<evidence type="ECO:0000256" key="1">
    <source>
        <dbReference type="ARBA" id="ARBA00004459"/>
    </source>
</evidence>
<protein>
    <submittedName>
        <fullName evidence="8">Lipoprotein, putative</fullName>
    </submittedName>
</protein>